<accession>A0A8S5P750</accession>
<evidence type="ECO:0000313" key="1">
    <source>
        <dbReference type="EMBL" id="DAE02273.1"/>
    </source>
</evidence>
<proteinExistence type="predicted"/>
<protein>
    <submittedName>
        <fullName evidence="1">Chromosome region maintenance protein</fullName>
    </submittedName>
</protein>
<sequence length="31" mass="3885">MFNYKFDEHSLYSYISYIKICLDLWSNFKES</sequence>
<organism evidence="1">
    <name type="scientific">Herelleviridae sp. cttEB8</name>
    <dbReference type="NCBI Taxonomy" id="2825832"/>
    <lineage>
        <taxon>Viruses</taxon>
        <taxon>Duplodnaviria</taxon>
        <taxon>Heunggongvirae</taxon>
        <taxon>Uroviricota</taxon>
        <taxon>Caudoviricetes</taxon>
        <taxon>Herelleviridae</taxon>
    </lineage>
</organism>
<reference evidence="1" key="1">
    <citation type="journal article" date="2021" name="Proc. Natl. Acad. Sci. U.S.A.">
        <title>A Catalog of Tens of Thousands of Viruses from Human Metagenomes Reveals Hidden Associations with Chronic Diseases.</title>
        <authorList>
            <person name="Tisza M.J."/>
            <person name="Buck C.B."/>
        </authorList>
    </citation>
    <scope>NUCLEOTIDE SEQUENCE</scope>
    <source>
        <strain evidence="1">CttEB8</strain>
    </source>
</reference>
<dbReference type="EMBL" id="BK015344">
    <property type="protein sequence ID" value="DAE02273.1"/>
    <property type="molecule type" value="Genomic_DNA"/>
</dbReference>
<name>A0A8S5P750_9CAUD</name>